<organism evidence="10 11">
    <name type="scientific">Sporothrix schenckii 1099-18</name>
    <dbReference type="NCBI Taxonomy" id="1397361"/>
    <lineage>
        <taxon>Eukaryota</taxon>
        <taxon>Fungi</taxon>
        <taxon>Dikarya</taxon>
        <taxon>Ascomycota</taxon>
        <taxon>Pezizomycotina</taxon>
        <taxon>Sordariomycetes</taxon>
        <taxon>Sordariomycetidae</taxon>
        <taxon>Ophiostomatales</taxon>
        <taxon>Ophiostomataceae</taxon>
        <taxon>Sporothrix</taxon>
    </lineage>
</organism>
<keyword evidence="7" id="KW-0906">Nuclear pore complex</keyword>
<keyword evidence="3" id="KW-0813">Transport</keyword>
<keyword evidence="4" id="KW-0509">mRNA transport</keyword>
<dbReference type="InterPro" id="IPR011502">
    <property type="entry name" value="Nucleoporin_Nup85"/>
</dbReference>
<dbReference type="GO" id="GO:0017056">
    <property type="term" value="F:structural constituent of nuclear pore"/>
    <property type="evidence" value="ECO:0007669"/>
    <property type="project" value="TreeGrafter"/>
</dbReference>
<evidence type="ECO:0000313" key="11">
    <source>
        <dbReference type="Proteomes" id="UP000033710"/>
    </source>
</evidence>
<keyword evidence="5" id="KW-0653">Protein transport</keyword>
<dbReference type="GO" id="GO:0006606">
    <property type="term" value="P:protein import into nucleus"/>
    <property type="evidence" value="ECO:0007669"/>
    <property type="project" value="TreeGrafter"/>
</dbReference>
<evidence type="ECO:0000256" key="6">
    <source>
        <dbReference type="ARBA" id="ARBA00023010"/>
    </source>
</evidence>
<dbReference type="PANTHER" id="PTHR13373">
    <property type="entry name" value="FROUNT PROTEIN-RELATED"/>
    <property type="match status" value="1"/>
</dbReference>
<feature type="compositionally biased region" description="Acidic residues" evidence="9">
    <location>
        <begin position="217"/>
        <end position="247"/>
    </location>
</feature>
<dbReference type="GO" id="GO:0031080">
    <property type="term" value="C:nuclear pore outer ring"/>
    <property type="evidence" value="ECO:0007669"/>
    <property type="project" value="TreeGrafter"/>
</dbReference>
<name>A0A0F2M1A1_SPOSC</name>
<dbReference type="Proteomes" id="UP000033710">
    <property type="component" value="Unassembled WGS sequence"/>
</dbReference>
<feature type="region of interest" description="Disordered" evidence="9">
    <location>
        <begin position="267"/>
        <end position="287"/>
    </location>
</feature>
<comment type="caution">
    <text evidence="10">The sequence shown here is derived from an EMBL/GenBank/DDBJ whole genome shotgun (WGS) entry which is preliminary data.</text>
</comment>
<dbReference type="KEGG" id="ssck:SPSK_03878"/>
<evidence type="ECO:0000256" key="9">
    <source>
        <dbReference type="SAM" id="MobiDB-lite"/>
    </source>
</evidence>
<sequence>MPNKFSLPDDDDDDGGFSSPATPSGGFGGGAGGGRGSLFRFDNGATSSTTPGGLPPPSSAGSFTPAGAPSASYLGSSMMRGVAGTAKSTGSPLPSTSRNIFAAGGGSFGGFKAGSGGGSSNSPLGRSIQGSKPTFGPGSTRQPSRLSQVMADDDDDEDEEEEEEDEDEDEDDEENEDEEDEDDDDAEGEEEDDEAYYRPRVAQKVPANRSRAPAYQNDEDGEDDEEGSYDEEEDAEGEYDEEEEDENGAGSDPWLDLAQSAVRERASLQGRAPWMPAGGEADGGEGEVAMGGTDGVNNSDLLTFATPAINDRIRKEAEDIFRASAARSGGGGGGLLGGAASTRAPRELKYASIAKSMYGQMGCASLDEAPQLIRQTEVQISKLYSQGVGAEDNADRLDQALADASAQLVALWQAYADSLPETAHSEHDNEQLASIGPGPDASAFENAAYVATVALQLHHTRSTDNDTGVLSPEPLTETLFRWMADYHNVYPDQVHDVLEFQPSPASHGMFWQTVFVSLLQGRVEDAVELLRAGGWDKVRRAGVQAYSGRALANVERAVQETIGMLDTCPGKFGSWDIWNSEWTLFRIRAKGALDHLRRFAEGGRGAGAGAGNDDDDDAEGEDEFGESYRGGRQSMAGMARKAESQVPWDIYENLNIVFDIALGSRERILGVSQDWCEATLGLFGWWDETKVAPTPNAPNFGTSRHGQSMSMTMTLRGHAAGGLDGAASTFAGYLDRLTRSFRATTEAGLEINTNSPLEVALACIFEDNPRCLLGLLRAWSLPVASAVVEIAALGGWLPTQSSTSALATALGGLDMEDLEVLGVDPTDPDESDGIKDNTLVQYAQALINNKELQPTGDEEADNEHEEAAGCSDALPANMDGWELAIHVLGRMNSQERAEETIGELVRTILVRLDVDSGATVDKIWRLLSDLGMSSFAEEAAEHYGDLLANESYRFGEAVWYFAIAHRPGKVREVMNLLISYSLVQSAAYPVEADLDDYLRRLLFERKTSLEQLARRDLVAAELLGRLLSGYATLRHFYNVRDDPSTDIPPVRRRTAAAAALTAVIASADDNIRGGLYDATRDAVVSEDFLLALLGEALVFTEAVPSTTAVSSRPSASPTATSAGHVTAPPVVAAETVDVLLKAVEDLQTLAGSRVYATCDEFFQVVLASVPGGLKGSTPADLLRKTTSDLSAASGASSFLMTGSSMLASQLHRSMSGARTGAPGSGAWPASSMSTGVQRGWDWRSGLPANTTAADVLQRVRVGLSRALARLWVAEADEMDRRLREVCSEAQRMRKKRRVADMEDSENGVAEAVVRTKSEEETEDKEDKEEAHFKLGHVRNDETERAPVAARGIEGLF</sequence>
<feature type="compositionally biased region" description="Gly residues" evidence="9">
    <location>
        <begin position="25"/>
        <end position="36"/>
    </location>
</feature>
<evidence type="ECO:0000256" key="4">
    <source>
        <dbReference type="ARBA" id="ARBA00022816"/>
    </source>
</evidence>
<evidence type="ECO:0000256" key="1">
    <source>
        <dbReference type="ARBA" id="ARBA00004567"/>
    </source>
</evidence>
<comment type="subcellular location">
    <subcellularLocation>
        <location evidence="1">Nucleus</location>
        <location evidence="1">Nuclear pore complex</location>
    </subcellularLocation>
</comment>
<evidence type="ECO:0000313" key="10">
    <source>
        <dbReference type="EMBL" id="KJR82884.1"/>
    </source>
</evidence>
<evidence type="ECO:0000256" key="3">
    <source>
        <dbReference type="ARBA" id="ARBA00022448"/>
    </source>
</evidence>
<feature type="region of interest" description="Disordered" evidence="9">
    <location>
        <begin position="1301"/>
        <end position="1356"/>
    </location>
</feature>
<evidence type="ECO:0000256" key="2">
    <source>
        <dbReference type="ARBA" id="ARBA00005573"/>
    </source>
</evidence>
<gene>
    <name evidence="10" type="ORF">SPSK_03878</name>
</gene>
<dbReference type="GO" id="GO:0045893">
    <property type="term" value="P:positive regulation of DNA-templated transcription"/>
    <property type="evidence" value="ECO:0007669"/>
    <property type="project" value="TreeGrafter"/>
</dbReference>
<reference evidence="10 11" key="2">
    <citation type="journal article" date="2015" name="Eukaryot. Cell">
        <title>Asexual propagation of a virulent clone complex in a human and feline outbreak of sporotrichosis.</title>
        <authorList>
            <person name="Teixeira Mde M."/>
            <person name="Rodrigues A.M."/>
            <person name="Tsui C.K."/>
            <person name="de Almeida L.G."/>
            <person name="Van Diepeningen A.D."/>
            <person name="van den Ende B.G."/>
            <person name="Fernandes G.F."/>
            <person name="Kano R."/>
            <person name="Hamelin R.C."/>
            <person name="Lopes-Bezerra L.M."/>
            <person name="Vasconcelos A.T."/>
            <person name="de Hoog S."/>
            <person name="de Camargo Z.P."/>
            <person name="Felipe M.S."/>
        </authorList>
    </citation>
    <scope>NUCLEOTIDE SEQUENCE [LARGE SCALE GENOMIC DNA]</scope>
    <source>
        <strain evidence="10 11">1099-18</strain>
    </source>
</reference>
<keyword evidence="6" id="KW-0811">Translocation</keyword>
<evidence type="ECO:0000256" key="7">
    <source>
        <dbReference type="ARBA" id="ARBA00023132"/>
    </source>
</evidence>
<feature type="compositionally biased region" description="Gly residues" evidence="9">
    <location>
        <begin position="103"/>
        <end position="119"/>
    </location>
</feature>
<evidence type="ECO:0000256" key="5">
    <source>
        <dbReference type="ARBA" id="ARBA00022927"/>
    </source>
</evidence>
<dbReference type="GO" id="GO:0006406">
    <property type="term" value="P:mRNA export from nucleus"/>
    <property type="evidence" value="ECO:0007669"/>
    <property type="project" value="TreeGrafter"/>
</dbReference>
<dbReference type="PANTHER" id="PTHR13373:SF21">
    <property type="entry name" value="NUCLEAR PORE COMPLEX PROTEIN NUP85"/>
    <property type="match status" value="1"/>
</dbReference>
<reference evidence="10 11" key="1">
    <citation type="journal article" date="2014" name="BMC Genomics">
        <title>Comparative genomics of the major fungal agents of human and animal Sporotrichosis: Sporothrix schenckii and Sporothrix brasiliensis.</title>
        <authorList>
            <person name="Teixeira M.M."/>
            <person name="de Almeida L.G."/>
            <person name="Kubitschek-Barreira P."/>
            <person name="Alves F.L."/>
            <person name="Kioshima E.S."/>
            <person name="Abadio A.K."/>
            <person name="Fernandes L."/>
            <person name="Derengowski L.S."/>
            <person name="Ferreira K.S."/>
            <person name="Souza R.C."/>
            <person name="Ruiz J.C."/>
            <person name="de Andrade N.C."/>
            <person name="Paes H.C."/>
            <person name="Nicola A.M."/>
            <person name="Albuquerque P."/>
            <person name="Gerber A.L."/>
            <person name="Martins V.P."/>
            <person name="Peconick L.D."/>
            <person name="Neto A.V."/>
            <person name="Chaucanez C.B."/>
            <person name="Silva P.A."/>
            <person name="Cunha O.L."/>
            <person name="de Oliveira F.F."/>
            <person name="dos Santos T.C."/>
            <person name="Barros A.L."/>
            <person name="Soares M.A."/>
            <person name="de Oliveira L.M."/>
            <person name="Marini M.M."/>
            <person name="Villalobos-Duno H."/>
            <person name="Cunha M.M."/>
            <person name="de Hoog S."/>
            <person name="da Silveira J.F."/>
            <person name="Henrissat B."/>
            <person name="Nino-Vega G.A."/>
            <person name="Cisalpino P.S."/>
            <person name="Mora-Montes H.M."/>
            <person name="Almeida S.R."/>
            <person name="Stajich J.E."/>
            <person name="Lopes-Bezerra L.M."/>
            <person name="Vasconcelos A.T."/>
            <person name="Felipe M.S."/>
        </authorList>
    </citation>
    <scope>NUCLEOTIDE SEQUENCE [LARGE SCALE GENOMIC DNA]</scope>
    <source>
        <strain evidence="10 11">1099-18</strain>
    </source>
</reference>
<accession>A0A0F2M1A1</accession>
<feature type="region of interest" description="Disordered" evidence="9">
    <location>
        <begin position="1"/>
        <end position="253"/>
    </location>
</feature>
<keyword evidence="8" id="KW-0539">Nucleus</keyword>
<dbReference type="OrthoDB" id="5422384at2759"/>
<feature type="region of interest" description="Disordered" evidence="9">
    <location>
        <begin position="604"/>
        <end position="630"/>
    </location>
</feature>
<feature type="compositionally biased region" description="Basic and acidic residues" evidence="9">
    <location>
        <begin position="1327"/>
        <end position="1344"/>
    </location>
</feature>
<comment type="similarity">
    <text evidence="2">Belongs to the nucleoporin Nup85 family.</text>
</comment>
<feature type="compositionally biased region" description="Acidic residues" evidence="9">
    <location>
        <begin position="612"/>
        <end position="625"/>
    </location>
</feature>
<dbReference type="RefSeq" id="XP_016585560.1">
    <property type="nucleotide sequence ID" value="XM_016730693.1"/>
</dbReference>
<feature type="compositionally biased region" description="Low complexity" evidence="9">
    <location>
        <begin position="37"/>
        <end position="52"/>
    </location>
</feature>
<feature type="compositionally biased region" description="Polar residues" evidence="9">
    <location>
        <begin position="121"/>
        <end position="147"/>
    </location>
</feature>
<feature type="compositionally biased region" description="Polar residues" evidence="9">
    <location>
        <begin position="86"/>
        <end position="99"/>
    </location>
</feature>
<feature type="region of interest" description="Disordered" evidence="9">
    <location>
        <begin position="1210"/>
        <end position="1232"/>
    </location>
</feature>
<proteinExistence type="inferred from homology"/>
<feature type="compositionally biased region" description="Acidic residues" evidence="9">
    <location>
        <begin position="151"/>
        <end position="194"/>
    </location>
</feature>
<protein>
    <submittedName>
        <fullName evidence="10">Vitamin h transporter 1</fullName>
    </submittedName>
</protein>
<dbReference type="EMBL" id="AXCR01000010">
    <property type="protein sequence ID" value="KJR82884.1"/>
    <property type="molecule type" value="Genomic_DNA"/>
</dbReference>
<dbReference type="VEuPathDB" id="FungiDB:SPSK_03878"/>
<evidence type="ECO:0000256" key="8">
    <source>
        <dbReference type="ARBA" id="ARBA00023242"/>
    </source>
</evidence>
<dbReference type="GeneID" id="27665970"/>